<dbReference type="Pfam" id="PF20684">
    <property type="entry name" value="Fung_rhodopsin"/>
    <property type="match status" value="1"/>
</dbReference>
<dbReference type="PANTHER" id="PTHR33048:SF47">
    <property type="entry name" value="INTEGRAL MEMBRANE PROTEIN-RELATED"/>
    <property type="match status" value="1"/>
</dbReference>
<evidence type="ECO:0000256" key="7">
    <source>
        <dbReference type="SAM" id="Phobius"/>
    </source>
</evidence>
<feature type="transmembrane region" description="Helical" evidence="7">
    <location>
        <begin position="225"/>
        <end position="245"/>
    </location>
</feature>
<feature type="transmembrane region" description="Helical" evidence="7">
    <location>
        <begin position="51"/>
        <end position="75"/>
    </location>
</feature>
<organism evidence="9 10">
    <name type="scientific">Hirsutella minnesotensis 3608</name>
    <dbReference type="NCBI Taxonomy" id="1043627"/>
    <lineage>
        <taxon>Eukaryota</taxon>
        <taxon>Fungi</taxon>
        <taxon>Dikarya</taxon>
        <taxon>Ascomycota</taxon>
        <taxon>Pezizomycotina</taxon>
        <taxon>Sordariomycetes</taxon>
        <taxon>Hypocreomycetidae</taxon>
        <taxon>Hypocreales</taxon>
        <taxon>Ophiocordycipitaceae</taxon>
        <taxon>Hirsutella</taxon>
    </lineage>
</organism>
<feature type="transmembrane region" description="Helical" evidence="7">
    <location>
        <begin position="190"/>
        <end position="213"/>
    </location>
</feature>
<dbReference type="Proteomes" id="UP000054481">
    <property type="component" value="Unassembled WGS sequence"/>
</dbReference>
<evidence type="ECO:0000256" key="2">
    <source>
        <dbReference type="ARBA" id="ARBA00022692"/>
    </source>
</evidence>
<keyword evidence="3 7" id="KW-1133">Transmembrane helix</keyword>
<evidence type="ECO:0000256" key="4">
    <source>
        <dbReference type="ARBA" id="ARBA00023136"/>
    </source>
</evidence>
<dbReference type="EMBL" id="KQ030600">
    <property type="protein sequence ID" value="KJZ70911.1"/>
    <property type="molecule type" value="Genomic_DNA"/>
</dbReference>
<proteinExistence type="inferred from homology"/>
<feature type="region of interest" description="Disordered" evidence="6">
    <location>
        <begin position="385"/>
        <end position="412"/>
    </location>
</feature>
<protein>
    <recommendedName>
        <fullName evidence="8">Rhodopsin domain-containing protein</fullName>
    </recommendedName>
</protein>
<keyword evidence="4 7" id="KW-0472">Membrane</keyword>
<feature type="transmembrane region" description="Helical" evidence="7">
    <location>
        <begin position="106"/>
        <end position="129"/>
    </location>
</feature>
<dbReference type="InterPro" id="IPR049326">
    <property type="entry name" value="Rhodopsin_dom_fungi"/>
</dbReference>
<feature type="domain" description="Rhodopsin" evidence="8">
    <location>
        <begin position="40"/>
        <end position="272"/>
    </location>
</feature>
<evidence type="ECO:0000313" key="9">
    <source>
        <dbReference type="EMBL" id="KJZ70911.1"/>
    </source>
</evidence>
<evidence type="ECO:0000256" key="3">
    <source>
        <dbReference type="ARBA" id="ARBA00022989"/>
    </source>
</evidence>
<dbReference type="OrthoDB" id="444631at2759"/>
<evidence type="ECO:0000256" key="6">
    <source>
        <dbReference type="SAM" id="MobiDB-lite"/>
    </source>
</evidence>
<comment type="subcellular location">
    <subcellularLocation>
        <location evidence="1">Membrane</location>
        <topology evidence="1">Multi-pass membrane protein</topology>
    </subcellularLocation>
</comment>
<dbReference type="InterPro" id="IPR052337">
    <property type="entry name" value="SAT4-like"/>
</dbReference>
<evidence type="ECO:0000259" key="8">
    <source>
        <dbReference type="Pfam" id="PF20684"/>
    </source>
</evidence>
<keyword evidence="2 7" id="KW-0812">Transmembrane</keyword>
<comment type="similarity">
    <text evidence="5">Belongs to the SAT4 family.</text>
</comment>
<evidence type="ECO:0000256" key="1">
    <source>
        <dbReference type="ARBA" id="ARBA00004141"/>
    </source>
</evidence>
<evidence type="ECO:0000313" key="10">
    <source>
        <dbReference type="Proteomes" id="UP000054481"/>
    </source>
</evidence>
<feature type="transmembrane region" description="Helical" evidence="7">
    <location>
        <begin position="20"/>
        <end position="39"/>
    </location>
</feature>
<reference evidence="9 10" key="1">
    <citation type="journal article" date="2014" name="Genome Biol. Evol.">
        <title>Comparative genomics and transcriptomics analyses reveal divergent lifestyle features of nematode endoparasitic fungus Hirsutella minnesotensis.</title>
        <authorList>
            <person name="Lai Y."/>
            <person name="Liu K."/>
            <person name="Zhang X."/>
            <person name="Zhang X."/>
            <person name="Li K."/>
            <person name="Wang N."/>
            <person name="Shu C."/>
            <person name="Wu Y."/>
            <person name="Wang C."/>
            <person name="Bushley K.E."/>
            <person name="Xiang M."/>
            <person name="Liu X."/>
        </authorList>
    </citation>
    <scope>NUCLEOTIDE SEQUENCE [LARGE SCALE GENOMIC DNA]</scope>
    <source>
        <strain evidence="9 10">3608</strain>
    </source>
</reference>
<evidence type="ECO:0000256" key="5">
    <source>
        <dbReference type="ARBA" id="ARBA00038359"/>
    </source>
</evidence>
<accession>A0A0F7ZGH7</accession>
<sequence>MELIPRQAMPGVTPLQVSYTAFLAVIWTGVALPGLVLACRLYSRFRGPGRLFWDDGFVVFAWILVLLVAALWQWAAKDMYYVIDVQAGLAQFAPNFFERMSRWLRVSLIVELFFYTALVAIKLSFLFFFRRLGDGIHYFRYIWWPVLVITLGSYFGSVGNVNYKCLVGTTEEILGVCNTPGEIDWTTRTLQANCVLDVLTDFLIMLLPTILLWNTRVRWSKKLAIIGLFSLSIVTMVVAIVRTAMLSTNKRPDGNFDVSWLWLWSAVEPSVGKYNFVPKSEHIADAVFAIKAIVVCGLSAFPQLFTQSHRNKKRVYTPSETYLRMMSRIRSKKKRKEDSWLDLTTASQAADEDRSHVDHDLENGLYKNPVLVPNQPKPVVNAYRGNANGKGAGPRDQITQEVEFSMTEHKAG</sequence>
<feature type="transmembrane region" description="Helical" evidence="7">
    <location>
        <begin position="141"/>
        <end position="159"/>
    </location>
</feature>
<feature type="transmembrane region" description="Helical" evidence="7">
    <location>
        <begin position="286"/>
        <end position="305"/>
    </location>
</feature>
<keyword evidence="10" id="KW-1185">Reference proteome</keyword>
<gene>
    <name evidence="9" type="ORF">HIM_09704</name>
</gene>
<dbReference type="GO" id="GO:0016020">
    <property type="term" value="C:membrane"/>
    <property type="evidence" value="ECO:0007669"/>
    <property type="project" value="UniProtKB-SubCell"/>
</dbReference>
<name>A0A0F7ZGH7_9HYPO</name>
<dbReference type="PANTHER" id="PTHR33048">
    <property type="entry name" value="PTH11-LIKE INTEGRAL MEMBRANE PROTEIN (AFU_ORTHOLOGUE AFUA_5G11245)"/>
    <property type="match status" value="1"/>
</dbReference>
<dbReference type="AlphaFoldDB" id="A0A0F7ZGH7"/>